<dbReference type="PANTHER" id="PTHR47966">
    <property type="entry name" value="BETA-SITE APP-CLEAVING ENZYME, ISOFORM A-RELATED"/>
    <property type="match status" value="1"/>
</dbReference>
<keyword evidence="18" id="KW-1185">Reference proteome</keyword>
<reference evidence="17" key="2">
    <citation type="journal article" date="2023" name="IMA Fungus">
        <title>Comparative genomic study of the Penicillium genus elucidates a diverse pangenome and 15 lateral gene transfer events.</title>
        <authorList>
            <person name="Petersen C."/>
            <person name="Sorensen T."/>
            <person name="Nielsen M.R."/>
            <person name="Sondergaard T.E."/>
            <person name="Sorensen J.L."/>
            <person name="Fitzpatrick D.A."/>
            <person name="Frisvad J.C."/>
            <person name="Nielsen K.L."/>
        </authorList>
    </citation>
    <scope>NUCLEOTIDE SEQUENCE</scope>
    <source>
        <strain evidence="17">IBT 34128</strain>
    </source>
</reference>
<evidence type="ECO:0000256" key="11">
    <source>
        <dbReference type="ARBA" id="ARBA00023288"/>
    </source>
</evidence>
<evidence type="ECO:0000256" key="1">
    <source>
        <dbReference type="ARBA" id="ARBA00004609"/>
    </source>
</evidence>
<dbReference type="AlphaFoldDB" id="A0A9W9EH18"/>
<dbReference type="CDD" id="cd05471">
    <property type="entry name" value="pepsin_like"/>
    <property type="match status" value="1"/>
</dbReference>
<organism evidence="17 18">
    <name type="scientific">Penicillium alfredii</name>
    <dbReference type="NCBI Taxonomy" id="1506179"/>
    <lineage>
        <taxon>Eukaryota</taxon>
        <taxon>Fungi</taxon>
        <taxon>Dikarya</taxon>
        <taxon>Ascomycota</taxon>
        <taxon>Pezizomycotina</taxon>
        <taxon>Eurotiomycetes</taxon>
        <taxon>Eurotiomycetidae</taxon>
        <taxon>Eurotiales</taxon>
        <taxon>Aspergillaceae</taxon>
        <taxon>Penicillium</taxon>
    </lineage>
</organism>
<sequence length="493" mass="52165">MRLSPCLVVIAALSSSVQAFYPYELKAKSPVSRSTWETVQRRFLPWTLSPTKSDTHADTKPTTLDIKKLPVRRGNNYDRIKADTPKFPQSAPLDQDGLDYSYFVAMEVGSQKQEMWLAVDTGSPSTWVFDAACTADVCTSHHTFSSSASSSFSSNGSSFSLGYSSGTVRGGLGKDTMSVAGLDVDLPFGQVTKATNDFSSYPIDGILGLGRSYTGGWKRSSFMDVVAEKKLLKSNLIGFSLSRASNDPKSGEVNFGKVDTSKFDGDISYTSTNADSWTIPLDDAYVNGQSCNFSKRSTTIDTGTTYIFLPPADAKTLFSFIPGSSMSEDENYVVPCNSTAALEFSFSGIKYSILPEDYIGEKTDSGCLSTIVGHQSGATNTWLVGDVFLKNVYSVFDFDNAKIGFGKRAHSSSGNGTSEAPSRSSTTLTTSATGSGTSTSSDTAGQTTSATSSTTSAAASSAASASASDSSALRLAHGVGWPLLGAVLSALFV</sequence>
<evidence type="ECO:0000256" key="10">
    <source>
        <dbReference type="ARBA" id="ARBA00023180"/>
    </source>
</evidence>
<evidence type="ECO:0000313" key="18">
    <source>
        <dbReference type="Proteomes" id="UP001141434"/>
    </source>
</evidence>
<comment type="similarity">
    <text evidence="2">Belongs to the peptidase A1 family.</text>
</comment>
<dbReference type="PRINTS" id="PR00792">
    <property type="entry name" value="PEPSIN"/>
</dbReference>
<accession>A0A9W9EH18</accession>
<evidence type="ECO:0000256" key="3">
    <source>
        <dbReference type="ARBA" id="ARBA00022475"/>
    </source>
</evidence>
<dbReference type="InterPro" id="IPR033121">
    <property type="entry name" value="PEPTIDASE_A1"/>
</dbReference>
<dbReference type="GeneID" id="81399538"/>
<dbReference type="Proteomes" id="UP001141434">
    <property type="component" value="Unassembled WGS sequence"/>
</dbReference>
<keyword evidence="11" id="KW-0449">Lipoprotein</keyword>
<dbReference type="InterPro" id="IPR021109">
    <property type="entry name" value="Peptidase_aspartic_dom_sf"/>
</dbReference>
<feature type="region of interest" description="Disordered" evidence="14">
    <location>
        <begin position="407"/>
        <end position="452"/>
    </location>
</feature>
<evidence type="ECO:0000256" key="7">
    <source>
        <dbReference type="ARBA" id="ARBA00022801"/>
    </source>
</evidence>
<proteinExistence type="inferred from homology"/>
<feature type="chain" id="PRO_5040890109" evidence="15">
    <location>
        <begin position="20"/>
        <end position="493"/>
    </location>
</feature>
<evidence type="ECO:0000256" key="9">
    <source>
        <dbReference type="ARBA" id="ARBA00023136"/>
    </source>
</evidence>
<evidence type="ECO:0000256" key="12">
    <source>
        <dbReference type="PIRSR" id="PIRSR601461-1"/>
    </source>
</evidence>
<dbReference type="RefSeq" id="XP_056506867.1">
    <property type="nucleotide sequence ID" value="XM_056660369.1"/>
</dbReference>
<evidence type="ECO:0000313" key="17">
    <source>
        <dbReference type="EMBL" id="KAJ5081580.1"/>
    </source>
</evidence>
<evidence type="ECO:0000256" key="2">
    <source>
        <dbReference type="ARBA" id="ARBA00007447"/>
    </source>
</evidence>
<feature type="compositionally biased region" description="Polar residues" evidence="14">
    <location>
        <begin position="411"/>
        <end position="421"/>
    </location>
</feature>
<feature type="signal peptide" evidence="15">
    <location>
        <begin position="1"/>
        <end position="19"/>
    </location>
</feature>
<keyword evidence="5" id="KW-0645">Protease</keyword>
<dbReference type="PANTHER" id="PTHR47966:SF75">
    <property type="entry name" value="ENDOPEPTIDASE (CTSD), PUTATIVE (AFU_ORTHOLOGUE AFUA_4G07040)-RELATED"/>
    <property type="match status" value="1"/>
</dbReference>
<dbReference type="InterPro" id="IPR034164">
    <property type="entry name" value="Pepsin-like_dom"/>
</dbReference>
<keyword evidence="3" id="KW-1003">Cell membrane</keyword>
<keyword evidence="6" id="KW-0064">Aspartyl protease</keyword>
<dbReference type="GO" id="GO:0098552">
    <property type="term" value="C:side of membrane"/>
    <property type="evidence" value="ECO:0007669"/>
    <property type="project" value="UniProtKB-KW"/>
</dbReference>
<evidence type="ECO:0000256" key="8">
    <source>
        <dbReference type="ARBA" id="ARBA00023026"/>
    </source>
</evidence>
<evidence type="ECO:0000256" key="14">
    <source>
        <dbReference type="SAM" id="MobiDB-lite"/>
    </source>
</evidence>
<dbReference type="SUPFAM" id="SSF50630">
    <property type="entry name" value="Acid proteases"/>
    <property type="match status" value="1"/>
</dbReference>
<comment type="subcellular location">
    <subcellularLocation>
        <location evidence="1">Cell membrane</location>
        <topology evidence="1">Lipid-anchor</topology>
        <topology evidence="1">GPI-anchor</topology>
    </subcellularLocation>
</comment>
<keyword evidence="9" id="KW-0472">Membrane</keyword>
<keyword evidence="8" id="KW-0843">Virulence</keyword>
<dbReference type="GO" id="GO:0004190">
    <property type="term" value="F:aspartic-type endopeptidase activity"/>
    <property type="evidence" value="ECO:0007669"/>
    <property type="project" value="UniProtKB-KW"/>
</dbReference>
<feature type="domain" description="Peptidase A1" evidence="16">
    <location>
        <begin position="102"/>
        <end position="406"/>
    </location>
</feature>
<keyword evidence="15" id="KW-0732">Signal</keyword>
<keyword evidence="10" id="KW-0325">Glycoprotein</keyword>
<gene>
    <name evidence="17" type="ORF">NUU61_009844</name>
</gene>
<evidence type="ECO:0000256" key="5">
    <source>
        <dbReference type="ARBA" id="ARBA00022670"/>
    </source>
</evidence>
<comment type="caution">
    <text evidence="17">The sequence shown here is derived from an EMBL/GenBank/DDBJ whole genome shotgun (WGS) entry which is preliminary data.</text>
</comment>
<evidence type="ECO:0000256" key="4">
    <source>
        <dbReference type="ARBA" id="ARBA00022622"/>
    </source>
</evidence>
<dbReference type="PROSITE" id="PS51767">
    <property type="entry name" value="PEPTIDASE_A1"/>
    <property type="match status" value="1"/>
</dbReference>
<protein>
    <submittedName>
        <fullName evidence="17">Aspartic-type endopeptidase ctsD</fullName>
    </submittedName>
</protein>
<evidence type="ECO:0000256" key="13">
    <source>
        <dbReference type="PIRSR" id="PIRSR601461-2"/>
    </source>
</evidence>
<dbReference type="OrthoDB" id="28208at2759"/>
<dbReference type="InterPro" id="IPR001461">
    <property type="entry name" value="Aspartic_peptidase_A1"/>
</dbReference>
<keyword evidence="13" id="KW-1015">Disulfide bond</keyword>
<feature type="active site" evidence="12">
    <location>
        <position position="120"/>
    </location>
</feature>
<feature type="disulfide bond" evidence="13">
    <location>
        <begin position="336"/>
        <end position="367"/>
    </location>
</feature>
<keyword evidence="4" id="KW-0336">GPI-anchor</keyword>
<evidence type="ECO:0000259" key="16">
    <source>
        <dbReference type="PROSITE" id="PS51767"/>
    </source>
</evidence>
<dbReference type="Pfam" id="PF00026">
    <property type="entry name" value="Asp"/>
    <property type="match status" value="1"/>
</dbReference>
<dbReference type="FunFam" id="2.40.70.10:FF:000060">
    <property type="entry name" value="Aspartic-type endopeptidase ctsD"/>
    <property type="match status" value="1"/>
</dbReference>
<dbReference type="GO" id="GO:0005886">
    <property type="term" value="C:plasma membrane"/>
    <property type="evidence" value="ECO:0007669"/>
    <property type="project" value="UniProtKB-SubCell"/>
</dbReference>
<feature type="active site" evidence="12">
    <location>
        <position position="301"/>
    </location>
</feature>
<keyword evidence="7" id="KW-0378">Hydrolase</keyword>
<dbReference type="GO" id="GO:0006508">
    <property type="term" value="P:proteolysis"/>
    <property type="evidence" value="ECO:0007669"/>
    <property type="project" value="UniProtKB-KW"/>
</dbReference>
<feature type="compositionally biased region" description="Low complexity" evidence="14">
    <location>
        <begin position="422"/>
        <end position="452"/>
    </location>
</feature>
<dbReference type="EMBL" id="JAPMSZ010000012">
    <property type="protein sequence ID" value="KAJ5081580.1"/>
    <property type="molecule type" value="Genomic_DNA"/>
</dbReference>
<dbReference type="Gene3D" id="2.40.70.10">
    <property type="entry name" value="Acid Proteases"/>
    <property type="match status" value="2"/>
</dbReference>
<reference evidence="17" key="1">
    <citation type="submission" date="2022-11" db="EMBL/GenBank/DDBJ databases">
        <authorList>
            <person name="Petersen C."/>
        </authorList>
    </citation>
    <scope>NUCLEOTIDE SEQUENCE</scope>
    <source>
        <strain evidence="17">IBT 34128</strain>
    </source>
</reference>
<evidence type="ECO:0000256" key="15">
    <source>
        <dbReference type="SAM" id="SignalP"/>
    </source>
</evidence>
<evidence type="ECO:0000256" key="6">
    <source>
        <dbReference type="ARBA" id="ARBA00022750"/>
    </source>
</evidence>
<feature type="disulfide bond" evidence="13">
    <location>
        <begin position="133"/>
        <end position="138"/>
    </location>
</feature>
<name>A0A9W9EH18_9EURO</name>